<reference evidence="1 2" key="1">
    <citation type="submission" date="2018-04" db="EMBL/GenBank/DDBJ databases">
        <title>Thalassorhabdus spongiae gen. nov., sp. nov., isolated from a marine sponge in South-West Iceland.</title>
        <authorList>
            <person name="Knobloch S."/>
            <person name="Daussin A."/>
            <person name="Johannsson R."/>
            <person name="Marteinsson V.T."/>
        </authorList>
    </citation>
    <scope>NUCLEOTIDE SEQUENCE [LARGE SCALE GENOMIC DNA]</scope>
    <source>
        <strain evidence="1 2">Hp12</strain>
    </source>
</reference>
<dbReference type="OrthoDB" id="5600613at2"/>
<dbReference type="Pfam" id="PF20090">
    <property type="entry name" value="DUF6482"/>
    <property type="match status" value="1"/>
</dbReference>
<evidence type="ECO:0000313" key="1">
    <source>
        <dbReference type="EMBL" id="PVZ67632.1"/>
    </source>
</evidence>
<evidence type="ECO:0000313" key="2">
    <source>
        <dbReference type="Proteomes" id="UP000244906"/>
    </source>
</evidence>
<dbReference type="RefSeq" id="WP_116687827.1">
    <property type="nucleotide sequence ID" value="NZ_CAWNYD010000006.1"/>
</dbReference>
<comment type="caution">
    <text evidence="1">The sequence shown here is derived from an EMBL/GenBank/DDBJ whole genome shotgun (WGS) entry which is preliminary data.</text>
</comment>
<dbReference type="EMBL" id="QDDL01000006">
    <property type="protein sequence ID" value="PVZ67632.1"/>
    <property type="molecule type" value="Genomic_DNA"/>
</dbReference>
<name>A0A2V1GYN1_9GAMM</name>
<proteinExistence type="predicted"/>
<dbReference type="AlphaFoldDB" id="A0A2V1GYN1"/>
<sequence length="104" mass="11767">MIEVKALKSLLKKQPATEVHILSTEGDVYQVRIVQDDKEQLLTTDETGKPLKFKSLDEAKHKLKYLGVHNCFLQHHVAYAEMIGESGDGLQGDLMPIRLQESYS</sequence>
<accession>A0A2V1GYN1</accession>
<gene>
    <name evidence="1" type="ORF">DC094_14430</name>
</gene>
<dbReference type="Proteomes" id="UP000244906">
    <property type="component" value="Unassembled WGS sequence"/>
</dbReference>
<dbReference type="InterPro" id="IPR045508">
    <property type="entry name" value="DUF6482"/>
</dbReference>
<evidence type="ECO:0008006" key="3">
    <source>
        <dbReference type="Google" id="ProtNLM"/>
    </source>
</evidence>
<protein>
    <recommendedName>
        <fullName evidence="3">Na(+)-translocating NADH-quinone reductase subunit B</fullName>
    </recommendedName>
</protein>
<organism evidence="1 2">
    <name type="scientific">Pelagibaculum spongiae</name>
    <dbReference type="NCBI Taxonomy" id="2080658"/>
    <lineage>
        <taxon>Bacteria</taxon>
        <taxon>Pseudomonadati</taxon>
        <taxon>Pseudomonadota</taxon>
        <taxon>Gammaproteobacteria</taxon>
        <taxon>Oceanospirillales</taxon>
        <taxon>Pelagibaculum</taxon>
    </lineage>
</organism>
<keyword evidence="2" id="KW-1185">Reference proteome</keyword>